<sequence length="73" mass="8076">MPATPQPNDSVHIRLSMRHDGGAFWQTNATIASVAGRTVVLDGFDRQVTASVTELKPFGPGRWSLDWEIKTRP</sequence>
<dbReference type="KEGG" id="bgoe:IFJ75_07200"/>
<keyword evidence="2" id="KW-1185">Reference proteome</keyword>
<evidence type="ECO:0000313" key="2">
    <source>
        <dbReference type="Proteomes" id="UP000663918"/>
    </source>
</evidence>
<gene>
    <name evidence="1" type="ORF">IFJ75_07200</name>
</gene>
<protein>
    <submittedName>
        <fullName evidence="1">Uncharacterized protein</fullName>
    </submittedName>
</protein>
<proteinExistence type="predicted"/>
<organism evidence="1 2">
    <name type="scientific">Brevundimonas goettingensis</name>
    <dbReference type="NCBI Taxonomy" id="2774190"/>
    <lineage>
        <taxon>Bacteria</taxon>
        <taxon>Pseudomonadati</taxon>
        <taxon>Pseudomonadota</taxon>
        <taxon>Alphaproteobacteria</taxon>
        <taxon>Caulobacterales</taxon>
        <taxon>Caulobacteraceae</taxon>
        <taxon>Brevundimonas</taxon>
    </lineage>
</organism>
<evidence type="ECO:0000313" key="1">
    <source>
        <dbReference type="EMBL" id="QTC92642.1"/>
    </source>
</evidence>
<dbReference type="Proteomes" id="UP000663918">
    <property type="component" value="Chromosome"/>
</dbReference>
<dbReference type="RefSeq" id="WP_207931922.1">
    <property type="nucleotide sequence ID" value="NZ_CP062222.1"/>
</dbReference>
<dbReference type="EMBL" id="CP062222">
    <property type="protein sequence ID" value="QTC92642.1"/>
    <property type="molecule type" value="Genomic_DNA"/>
</dbReference>
<accession>A0A975C4C2</accession>
<dbReference type="AlphaFoldDB" id="A0A975C4C2"/>
<name>A0A975C4C2_9CAUL</name>
<reference evidence="1" key="1">
    <citation type="submission" date="2020-09" db="EMBL/GenBank/DDBJ databases">
        <title>Brevundimonas sp. LVF2 isolated from a puddle in Goettingen, Germany.</title>
        <authorList>
            <person name="Friedrich I."/>
            <person name="Klassen A."/>
            <person name="Hannes N."/>
            <person name="Schneider D."/>
            <person name="Hertel R."/>
            <person name="Daniel R."/>
        </authorList>
    </citation>
    <scope>NUCLEOTIDE SEQUENCE</scope>
    <source>
        <strain evidence="1">LVF2</strain>
    </source>
</reference>